<dbReference type="PANTHER" id="PTHR31672">
    <property type="entry name" value="BNACNNG10540D PROTEIN"/>
    <property type="match status" value="1"/>
</dbReference>
<gene>
    <name evidence="2" type="ORF">glysoja_025719</name>
</gene>
<dbReference type="InterPro" id="IPR050796">
    <property type="entry name" value="SCF_F-box_component"/>
</dbReference>
<dbReference type="Gene3D" id="1.20.1280.50">
    <property type="match status" value="1"/>
</dbReference>
<dbReference type="AlphaFoldDB" id="A0A0B2R5M5"/>
<dbReference type="PROSITE" id="PS50181">
    <property type="entry name" value="FBOX"/>
    <property type="match status" value="1"/>
</dbReference>
<dbReference type="Proteomes" id="UP000053555">
    <property type="component" value="Unassembled WGS sequence"/>
</dbReference>
<organism evidence="2">
    <name type="scientific">Glycine soja</name>
    <name type="common">Wild soybean</name>
    <dbReference type="NCBI Taxonomy" id="3848"/>
    <lineage>
        <taxon>Eukaryota</taxon>
        <taxon>Viridiplantae</taxon>
        <taxon>Streptophyta</taxon>
        <taxon>Embryophyta</taxon>
        <taxon>Tracheophyta</taxon>
        <taxon>Spermatophyta</taxon>
        <taxon>Magnoliopsida</taxon>
        <taxon>eudicotyledons</taxon>
        <taxon>Gunneridae</taxon>
        <taxon>Pentapetalae</taxon>
        <taxon>rosids</taxon>
        <taxon>fabids</taxon>
        <taxon>Fabales</taxon>
        <taxon>Fabaceae</taxon>
        <taxon>Papilionoideae</taxon>
        <taxon>50 kb inversion clade</taxon>
        <taxon>NPAAA clade</taxon>
        <taxon>indigoferoid/millettioid clade</taxon>
        <taxon>Phaseoleae</taxon>
        <taxon>Glycine</taxon>
        <taxon>Glycine subgen. Soja</taxon>
    </lineage>
</organism>
<dbReference type="SUPFAM" id="SSF81383">
    <property type="entry name" value="F-box domain"/>
    <property type="match status" value="1"/>
</dbReference>
<feature type="domain" description="F-box" evidence="1">
    <location>
        <begin position="3"/>
        <end position="52"/>
    </location>
</feature>
<accession>A0A0B2R5M5</accession>
<dbReference type="InterPro" id="IPR011043">
    <property type="entry name" value="Gal_Oxase/kelch_b-propeller"/>
</dbReference>
<sequence>MNSRIWSKLPQRLLDRVLAFLPPPAFFRARCVCKRWYALLFSNTFLELYLQVSPHQHWFLFFKHHKTRKSYIYKNNNNNNGSSDGCGHIGAFEGYLFDPYEMSWYRIFFALVPSGFSPASSSAGLLCWVSDEAGPKTMLLSNPLIGSLTQLPPTLRPRLFPSIGLTIRPTCIDVTVAGDDMISPYAVKNLTSESFHIDGGGFYSLWGTTASLPRLCSLESGRMVYAEGKLYCMNCSPFSILAYDITSNTWFKIQAPMRRFLRSPNLVECKGKLLLVAAVEKSKLNVPKSLRVWSLQACGTMWVESERMPQQLYVQFAELEDGNGFECVGHGEFIVIMIRGTDKALLFDICRKRWQWIPPCPYIVHDGFELHGFAYEPRLATPVTGLLDQLALPFQISPHQHWFLFFKHHKTRKSYIYKNNNNNNGSSDGCGHIGAFEGYLFDPYEMSWYRIFFALVPSGFSPASSSAGLLCWVSDEAGPKTMLLSNPLIGSLTQLPPTLRPRLFPSIGLTIRPTCIDVTVAGDDMISPYAVKNLTSESFHIDGGGFYSLWGTTASLPRLCSLESGRMVYAEGKLYCMNCSPFSILAYDITSNTWFKIQAPMRRFLRSPNLVECKGKLLLVAAVEKSKLNVPKSLRVWSLQACGTMWVESERMPQQLYVQFAELEDGNGFECVGHGEFIVIMIRGTDKALLFDICRKRWQWIPPCPYIVHDGFELHGFAYEPRLATPVTGLLDQLALPFQSFNA</sequence>
<dbReference type="SMART" id="SM00256">
    <property type="entry name" value="FBOX"/>
    <property type="match status" value="1"/>
</dbReference>
<dbReference type="Pfam" id="PF00646">
    <property type="entry name" value="F-box"/>
    <property type="match status" value="1"/>
</dbReference>
<dbReference type="PANTHER" id="PTHR31672:SF12">
    <property type="entry name" value="F-BOX DOMAIN-CONTAINING PROTEIN"/>
    <property type="match status" value="1"/>
</dbReference>
<dbReference type="Pfam" id="PF03478">
    <property type="entry name" value="Beta-prop_KIB1-4"/>
    <property type="match status" value="2"/>
</dbReference>
<protein>
    <submittedName>
        <fullName evidence="2">Protein UNUSUAL FLORAL ORGANS</fullName>
    </submittedName>
</protein>
<dbReference type="InterPro" id="IPR005174">
    <property type="entry name" value="KIB1-4_b-propeller"/>
</dbReference>
<dbReference type="SUPFAM" id="SSF50965">
    <property type="entry name" value="Galactose oxidase, central domain"/>
    <property type="match status" value="2"/>
</dbReference>
<reference evidence="2" key="1">
    <citation type="submission" date="2014-07" db="EMBL/GenBank/DDBJ databases">
        <title>Identification of a novel salt tolerance gene in wild soybean by whole-genome sequencing.</title>
        <authorList>
            <person name="Lam H.-M."/>
            <person name="Qi X."/>
            <person name="Li M.-W."/>
            <person name="Liu X."/>
            <person name="Xie M."/>
            <person name="Ni M."/>
            <person name="Xu X."/>
        </authorList>
    </citation>
    <scope>NUCLEOTIDE SEQUENCE [LARGE SCALE GENOMIC DNA]</scope>
    <source>
        <tissue evidence="2">Root</tissue>
    </source>
</reference>
<evidence type="ECO:0000313" key="2">
    <source>
        <dbReference type="EMBL" id="KHN28925.1"/>
    </source>
</evidence>
<dbReference type="EMBL" id="KN652317">
    <property type="protein sequence ID" value="KHN28925.1"/>
    <property type="molecule type" value="Genomic_DNA"/>
</dbReference>
<proteinExistence type="predicted"/>
<name>A0A0B2R5M5_GLYSO</name>
<dbReference type="InterPro" id="IPR001810">
    <property type="entry name" value="F-box_dom"/>
</dbReference>
<evidence type="ECO:0000259" key="1">
    <source>
        <dbReference type="PROSITE" id="PS50181"/>
    </source>
</evidence>
<dbReference type="FunFam" id="1.20.1280.50:FF:000040">
    <property type="entry name" value="protein UNUSUAL FLORAL ORGANS"/>
    <property type="match status" value="1"/>
</dbReference>
<dbReference type="InterPro" id="IPR036047">
    <property type="entry name" value="F-box-like_dom_sf"/>
</dbReference>